<feature type="region of interest" description="Disordered" evidence="7">
    <location>
        <begin position="342"/>
        <end position="365"/>
    </location>
</feature>
<dbReference type="PROSITE" id="PS00165">
    <property type="entry name" value="DEHYDRATASE_SER_THR"/>
    <property type="match status" value="1"/>
</dbReference>
<dbReference type="Pfam" id="PF00291">
    <property type="entry name" value="PALP"/>
    <property type="match status" value="1"/>
</dbReference>
<dbReference type="Proteomes" id="UP000626210">
    <property type="component" value="Unassembled WGS sequence"/>
</dbReference>
<sequence>MAAPVLPERIVHAMLGELRVPHFADVARAAEAIAPHVLRTPLLRSPVLDERAGGPVWLKAENLQVTGSFKIRGAFNAVLALPPGRRAAGVVAYSTGNHGQAIAWAARRLGVPATIVMPVDAPKNKVARALAQGARVVHYDRARESREDIGMRLLAETGGTLVPPGDHPEVLAAQGTVALEALQDLAPEARAGLGLFAAPCGGGGLMAGCSLALAALAPQAERVAVEPAGFDDTVRSLASGRRETNAPGATTLCDALMAVTPAELPFAVNQPLLGRAVAVSDAEVAAAMRFALEELRLVVEPGGSVALAALLAGHLDLQGRSAVIVLSGGNVDLPVLQSVTASPRHEAATSGPQETVPPPSIPGKS</sequence>
<keyword evidence="6" id="KW-0663">Pyridoxal phosphate</keyword>
<gene>
    <name evidence="9" type="primary">ilvA</name>
    <name evidence="9" type="ORF">GCM10007320_51190</name>
</gene>
<dbReference type="SUPFAM" id="SSF53686">
    <property type="entry name" value="Tryptophan synthase beta subunit-like PLP-dependent enzymes"/>
    <property type="match status" value="1"/>
</dbReference>
<keyword evidence="5" id="KW-0460">Magnesium</keyword>
<dbReference type="InterPro" id="IPR036052">
    <property type="entry name" value="TrpB-like_PALP_sf"/>
</dbReference>
<keyword evidence="10" id="KW-1185">Reference proteome</keyword>
<dbReference type="PANTHER" id="PTHR43050">
    <property type="entry name" value="SERINE / THREONINE RACEMASE FAMILY MEMBER"/>
    <property type="match status" value="1"/>
</dbReference>
<dbReference type="InterPro" id="IPR001926">
    <property type="entry name" value="TrpB-like_PALP"/>
</dbReference>
<dbReference type="Gene3D" id="3.40.50.1100">
    <property type="match status" value="2"/>
</dbReference>
<dbReference type="InterPro" id="IPR000634">
    <property type="entry name" value="Ser/Thr_deHydtase_PyrdxlP-BS"/>
</dbReference>
<feature type="compositionally biased region" description="Pro residues" evidence="7">
    <location>
        <begin position="355"/>
        <end position="365"/>
    </location>
</feature>
<dbReference type="CDD" id="cd01562">
    <property type="entry name" value="Thr-dehyd"/>
    <property type="match status" value="1"/>
</dbReference>
<evidence type="ECO:0000256" key="5">
    <source>
        <dbReference type="ARBA" id="ARBA00022842"/>
    </source>
</evidence>
<protein>
    <submittedName>
        <fullName evidence="9">Serine/threonine dehydratase</fullName>
    </submittedName>
</protein>
<organism evidence="9 10">
    <name type="scientific">Pseudorhodoferax aquiterrae</name>
    <dbReference type="NCBI Taxonomy" id="747304"/>
    <lineage>
        <taxon>Bacteria</taxon>
        <taxon>Pseudomonadati</taxon>
        <taxon>Pseudomonadota</taxon>
        <taxon>Betaproteobacteria</taxon>
        <taxon>Burkholderiales</taxon>
        <taxon>Comamonadaceae</taxon>
    </lineage>
</organism>
<evidence type="ECO:0000256" key="4">
    <source>
        <dbReference type="ARBA" id="ARBA00001946"/>
    </source>
</evidence>
<comment type="cofactor">
    <cofactor evidence="4">
        <name>Mg(2+)</name>
        <dbReference type="ChEBI" id="CHEBI:18420"/>
    </cofactor>
</comment>
<accession>A0ABQ3G8F5</accession>
<evidence type="ECO:0000313" key="10">
    <source>
        <dbReference type="Proteomes" id="UP000626210"/>
    </source>
</evidence>
<comment type="cofactor">
    <cofactor evidence="2">
        <name>pyridoxal 5'-phosphate</name>
        <dbReference type="ChEBI" id="CHEBI:597326"/>
    </cofactor>
</comment>
<dbReference type="PANTHER" id="PTHR43050:SF1">
    <property type="entry name" value="SERINE RACEMASE"/>
    <property type="match status" value="1"/>
</dbReference>
<evidence type="ECO:0000256" key="7">
    <source>
        <dbReference type="SAM" id="MobiDB-lite"/>
    </source>
</evidence>
<evidence type="ECO:0000256" key="6">
    <source>
        <dbReference type="ARBA" id="ARBA00022898"/>
    </source>
</evidence>
<comment type="cofactor">
    <cofactor evidence="3">
        <name>Mn(2+)</name>
        <dbReference type="ChEBI" id="CHEBI:29035"/>
    </cofactor>
</comment>
<evidence type="ECO:0000256" key="3">
    <source>
        <dbReference type="ARBA" id="ARBA00001936"/>
    </source>
</evidence>
<proteinExistence type="predicted"/>
<evidence type="ECO:0000256" key="2">
    <source>
        <dbReference type="ARBA" id="ARBA00001933"/>
    </source>
</evidence>
<comment type="cofactor">
    <cofactor evidence="1">
        <name>Ca(2+)</name>
        <dbReference type="ChEBI" id="CHEBI:29108"/>
    </cofactor>
</comment>
<reference evidence="10" key="1">
    <citation type="journal article" date="2019" name="Int. J. Syst. Evol. Microbiol.">
        <title>The Global Catalogue of Microorganisms (GCM) 10K type strain sequencing project: providing services to taxonomists for standard genome sequencing and annotation.</title>
        <authorList>
            <consortium name="The Broad Institute Genomics Platform"/>
            <consortium name="The Broad Institute Genome Sequencing Center for Infectious Disease"/>
            <person name="Wu L."/>
            <person name="Ma J."/>
        </authorList>
    </citation>
    <scope>NUCLEOTIDE SEQUENCE [LARGE SCALE GENOMIC DNA]</scope>
    <source>
        <strain evidence="10">KCTC 23314</strain>
    </source>
</reference>
<evidence type="ECO:0000256" key="1">
    <source>
        <dbReference type="ARBA" id="ARBA00001913"/>
    </source>
</evidence>
<name>A0ABQ3G8F5_9BURK</name>
<comment type="caution">
    <text evidence="9">The sequence shown here is derived from an EMBL/GenBank/DDBJ whole genome shotgun (WGS) entry which is preliminary data.</text>
</comment>
<dbReference type="EMBL" id="BMYK01000023">
    <property type="protein sequence ID" value="GHC96895.1"/>
    <property type="molecule type" value="Genomic_DNA"/>
</dbReference>
<feature type="domain" description="Tryptophan synthase beta chain-like PALP" evidence="8">
    <location>
        <begin position="34"/>
        <end position="328"/>
    </location>
</feature>
<dbReference type="RefSeq" id="WP_229883044.1">
    <property type="nucleotide sequence ID" value="NZ_BMYK01000023.1"/>
</dbReference>
<evidence type="ECO:0000259" key="8">
    <source>
        <dbReference type="Pfam" id="PF00291"/>
    </source>
</evidence>
<evidence type="ECO:0000313" key="9">
    <source>
        <dbReference type="EMBL" id="GHC96895.1"/>
    </source>
</evidence>